<proteinExistence type="predicted"/>
<keyword evidence="1" id="KW-0472">Membrane</keyword>
<comment type="caution">
    <text evidence="2">The sequence shown here is derived from an EMBL/GenBank/DDBJ whole genome shotgun (WGS) entry which is preliminary data.</text>
</comment>
<feature type="transmembrane region" description="Helical" evidence="1">
    <location>
        <begin position="184"/>
        <end position="201"/>
    </location>
</feature>
<evidence type="ECO:0000313" key="2">
    <source>
        <dbReference type="EMBL" id="MDH4764197.1"/>
    </source>
</evidence>
<protein>
    <submittedName>
        <fullName evidence="2">Uncharacterized protein</fullName>
    </submittedName>
</protein>
<keyword evidence="1" id="KW-0812">Transmembrane</keyword>
<dbReference type="Proteomes" id="UP001157461">
    <property type="component" value="Unassembled WGS sequence"/>
</dbReference>
<feature type="transmembrane region" description="Helical" evidence="1">
    <location>
        <begin position="158"/>
        <end position="178"/>
    </location>
</feature>
<keyword evidence="3" id="KW-1185">Reference proteome</keyword>
<feature type="transmembrane region" description="Helical" evidence="1">
    <location>
        <begin position="133"/>
        <end position="151"/>
    </location>
</feature>
<gene>
    <name evidence="2" type="ORF">OMP44_15010</name>
</gene>
<organism evidence="2 3">
    <name type="scientific">Pseudomonas flavocrustae</name>
    <dbReference type="NCBI Taxonomy" id="2991719"/>
    <lineage>
        <taxon>Bacteria</taxon>
        <taxon>Pseudomonadati</taxon>
        <taxon>Pseudomonadota</taxon>
        <taxon>Gammaproteobacteria</taxon>
        <taxon>Pseudomonadales</taxon>
        <taxon>Pseudomonadaceae</taxon>
        <taxon>Pseudomonas</taxon>
    </lineage>
</organism>
<feature type="transmembrane region" description="Helical" evidence="1">
    <location>
        <begin position="109"/>
        <end position="127"/>
    </location>
</feature>
<name>A0ABT6II95_9PSED</name>
<reference evidence="2 3" key="1">
    <citation type="submission" date="2022-10" db="EMBL/GenBank/DDBJ databases">
        <title>A novel Pseudomonas species, isolated from Passiflora incarnata leaves.</title>
        <authorList>
            <person name="Cueva-Yesquen L.G."/>
            <person name="Fantinatti-Garboggini F."/>
        </authorList>
    </citation>
    <scope>NUCLEOTIDE SEQUENCE [LARGE SCALE GENOMIC DNA]</scope>
    <source>
        <strain evidence="2 3">CBMAI 2609</strain>
    </source>
</reference>
<sequence>MHPIIAGEVRRAEALLEGYLAFPLESIELEHIDLDRLRRLPQRIKAPLSNLQIIVQKRHLSQRDMAIAVNLVDELSNQVSKADVHPRLEILRDIDAALSKNKLSHFTRFVLPMILAAMGMVYCHVGNVEVRDVFFISGLTVLMLILVNSYLAARPHGTVLVCAFSLLAIGGSLAAFISEAPAKMSGIYLLVSAFIFLIELIKGIAARPTTYGNNIPVYEHTAHEQFEFTKDNDHGQVIRNLSGES</sequence>
<evidence type="ECO:0000256" key="1">
    <source>
        <dbReference type="SAM" id="Phobius"/>
    </source>
</evidence>
<accession>A0ABT6II95</accession>
<dbReference type="EMBL" id="JAPDIQ010000006">
    <property type="protein sequence ID" value="MDH4764197.1"/>
    <property type="molecule type" value="Genomic_DNA"/>
</dbReference>
<dbReference type="RefSeq" id="WP_280309324.1">
    <property type="nucleotide sequence ID" value="NZ_JAPDIQ010000006.1"/>
</dbReference>
<keyword evidence="1" id="KW-1133">Transmembrane helix</keyword>
<evidence type="ECO:0000313" key="3">
    <source>
        <dbReference type="Proteomes" id="UP001157461"/>
    </source>
</evidence>